<evidence type="ECO:0000259" key="2">
    <source>
        <dbReference type="Pfam" id="PF00582"/>
    </source>
</evidence>
<dbReference type="PANTHER" id="PTHR46268">
    <property type="entry name" value="STRESS RESPONSE PROTEIN NHAX"/>
    <property type="match status" value="1"/>
</dbReference>
<evidence type="ECO:0000256" key="1">
    <source>
        <dbReference type="ARBA" id="ARBA00008791"/>
    </source>
</evidence>
<protein>
    <submittedName>
        <fullName evidence="3">Universal stress protein</fullName>
    </submittedName>
</protein>
<dbReference type="STRING" id="33007.HMPREF3198_01609"/>
<proteinExistence type="inferred from homology"/>
<dbReference type="InterPro" id="IPR006016">
    <property type="entry name" value="UspA"/>
</dbReference>
<keyword evidence="4" id="KW-1185">Reference proteome</keyword>
<dbReference type="CDD" id="cd00293">
    <property type="entry name" value="USP-like"/>
    <property type="match status" value="1"/>
</dbReference>
<evidence type="ECO:0000313" key="4">
    <source>
        <dbReference type="Proteomes" id="UP000235122"/>
    </source>
</evidence>
<gene>
    <name evidence="3" type="ORF">CYJ19_03085</name>
</gene>
<dbReference type="PANTHER" id="PTHR46268:SF6">
    <property type="entry name" value="UNIVERSAL STRESS PROTEIN UP12"/>
    <property type="match status" value="1"/>
</dbReference>
<dbReference type="Proteomes" id="UP000235122">
    <property type="component" value="Unassembled WGS sequence"/>
</dbReference>
<dbReference type="Pfam" id="PF00582">
    <property type="entry name" value="Usp"/>
    <property type="match status" value="1"/>
</dbReference>
<dbReference type="InterPro" id="IPR006015">
    <property type="entry name" value="Universal_stress_UspA"/>
</dbReference>
<feature type="domain" description="UspA" evidence="2">
    <location>
        <begin position="13"/>
        <end position="148"/>
    </location>
</feature>
<name>A0A2I1INE9_9ACTO</name>
<dbReference type="PRINTS" id="PR01438">
    <property type="entry name" value="UNVRSLSTRESS"/>
</dbReference>
<organism evidence="3 4">
    <name type="scientific">Winkia neuii</name>
    <dbReference type="NCBI Taxonomy" id="33007"/>
    <lineage>
        <taxon>Bacteria</taxon>
        <taxon>Bacillati</taxon>
        <taxon>Actinomycetota</taxon>
        <taxon>Actinomycetes</taxon>
        <taxon>Actinomycetales</taxon>
        <taxon>Actinomycetaceae</taxon>
        <taxon>Winkia</taxon>
    </lineage>
</organism>
<sequence length="153" mass="16170">MYCFARKVFPVWYNSILATYDGSPSSKHSVSVATQLAKENPSSRLILLHVVALGTAAMGGASLTTEVVEAAEEARRYLDSVAAKVEAETKVVIFKGATAADSIVRIAGKYHCDLIVMGCHGSGGYKGYLGSVSHAVVEAAGANVLITKYRSKN</sequence>
<evidence type="ECO:0000313" key="3">
    <source>
        <dbReference type="EMBL" id="PKY72645.1"/>
    </source>
</evidence>
<accession>A0A2I1INE9</accession>
<dbReference type="Gene3D" id="3.40.50.620">
    <property type="entry name" value="HUPs"/>
    <property type="match status" value="1"/>
</dbReference>
<dbReference type="InterPro" id="IPR014729">
    <property type="entry name" value="Rossmann-like_a/b/a_fold"/>
</dbReference>
<comment type="similarity">
    <text evidence="1">Belongs to the universal stress protein A family.</text>
</comment>
<reference evidence="3 4" key="1">
    <citation type="submission" date="2017-12" db="EMBL/GenBank/DDBJ databases">
        <title>Phylogenetic diversity of female urinary microbiome.</title>
        <authorList>
            <person name="Thomas-White K."/>
            <person name="Wolfe A.J."/>
        </authorList>
    </citation>
    <scope>NUCLEOTIDE SEQUENCE [LARGE SCALE GENOMIC DNA]</scope>
    <source>
        <strain evidence="3 4">UMB0402</strain>
    </source>
</reference>
<dbReference type="EMBL" id="PKKO01000002">
    <property type="protein sequence ID" value="PKY72645.1"/>
    <property type="molecule type" value="Genomic_DNA"/>
</dbReference>
<dbReference type="SUPFAM" id="SSF52402">
    <property type="entry name" value="Adenine nucleotide alpha hydrolases-like"/>
    <property type="match status" value="1"/>
</dbReference>
<comment type="caution">
    <text evidence="3">The sequence shown here is derived from an EMBL/GenBank/DDBJ whole genome shotgun (WGS) entry which is preliminary data.</text>
</comment>
<dbReference type="AlphaFoldDB" id="A0A2I1INE9"/>